<accession>A0A4D7QQQ4</accession>
<evidence type="ECO:0000256" key="1">
    <source>
        <dbReference type="SAM" id="SignalP"/>
    </source>
</evidence>
<dbReference type="Pfam" id="PF08239">
    <property type="entry name" value="SH3_3"/>
    <property type="match status" value="1"/>
</dbReference>
<feature type="signal peptide" evidence="1">
    <location>
        <begin position="1"/>
        <end position="24"/>
    </location>
</feature>
<dbReference type="InterPro" id="IPR003646">
    <property type="entry name" value="SH3-like_bac-type"/>
</dbReference>
<keyword evidence="1" id="KW-0732">Signal</keyword>
<dbReference type="EMBL" id="CP039865">
    <property type="protein sequence ID" value="QCK86442.1"/>
    <property type="molecule type" value="Genomic_DNA"/>
</dbReference>
<organism evidence="3 4">
    <name type="scientific">Phreatobacter aquaticus</name>
    <dbReference type="NCBI Taxonomy" id="2570229"/>
    <lineage>
        <taxon>Bacteria</taxon>
        <taxon>Pseudomonadati</taxon>
        <taxon>Pseudomonadota</taxon>
        <taxon>Alphaproteobacteria</taxon>
        <taxon>Hyphomicrobiales</taxon>
        <taxon>Phreatobacteraceae</taxon>
        <taxon>Phreatobacter</taxon>
    </lineage>
</organism>
<dbReference type="AlphaFoldDB" id="A0A4D7QQQ4"/>
<evidence type="ECO:0000313" key="3">
    <source>
        <dbReference type="EMBL" id="QCK86442.1"/>
    </source>
</evidence>
<dbReference type="RefSeq" id="WP_137099773.1">
    <property type="nucleotide sequence ID" value="NZ_CP039865.1"/>
</dbReference>
<feature type="domain" description="SH3b" evidence="2">
    <location>
        <begin position="39"/>
        <end position="106"/>
    </location>
</feature>
<reference evidence="3 4" key="1">
    <citation type="submission" date="2019-04" db="EMBL/GenBank/DDBJ databases">
        <title>Phreatobacter aquaticus sp. nov.</title>
        <authorList>
            <person name="Choi A."/>
            <person name="Baek K."/>
        </authorList>
    </citation>
    <scope>NUCLEOTIDE SEQUENCE [LARGE SCALE GENOMIC DNA]</scope>
    <source>
        <strain evidence="3 4">NMCR1094</strain>
    </source>
</reference>
<name>A0A4D7QQQ4_9HYPH</name>
<evidence type="ECO:0000259" key="2">
    <source>
        <dbReference type="Pfam" id="PF08239"/>
    </source>
</evidence>
<evidence type="ECO:0000313" key="4">
    <source>
        <dbReference type="Proteomes" id="UP000298588"/>
    </source>
</evidence>
<dbReference type="OrthoDB" id="8161762at2"/>
<dbReference type="PROSITE" id="PS51257">
    <property type="entry name" value="PROKAR_LIPOPROTEIN"/>
    <property type="match status" value="1"/>
</dbReference>
<dbReference type="KEGG" id="paqt:E8L99_12100"/>
<dbReference type="Proteomes" id="UP000298588">
    <property type="component" value="Chromosome"/>
</dbReference>
<keyword evidence="4" id="KW-1185">Reference proteome</keyword>
<protein>
    <submittedName>
        <fullName evidence="3">SH3 domain-containing protein</fullName>
    </submittedName>
</protein>
<feature type="chain" id="PRO_5020521940" evidence="1">
    <location>
        <begin position="25"/>
        <end position="110"/>
    </location>
</feature>
<gene>
    <name evidence="3" type="ORF">E8L99_12100</name>
</gene>
<proteinExistence type="predicted"/>
<sequence>MRFFALALAATTLSLGLGSGPAAATSAACAIKTTSDGFVALRAEPSPSGRLLVRMAAGHTVAMHHASPGQPSRRGQWVKVSHWADGELRAVGAPRGRTGWVHEGLLDDCG</sequence>